<dbReference type="Proteomes" id="UP000053989">
    <property type="component" value="Unassembled WGS sequence"/>
</dbReference>
<protein>
    <submittedName>
        <fullName evidence="1">Uncharacterized protein</fullName>
    </submittedName>
</protein>
<organism evidence="1 2">
    <name type="scientific">Scleroderma citrinum Foug A</name>
    <dbReference type="NCBI Taxonomy" id="1036808"/>
    <lineage>
        <taxon>Eukaryota</taxon>
        <taxon>Fungi</taxon>
        <taxon>Dikarya</taxon>
        <taxon>Basidiomycota</taxon>
        <taxon>Agaricomycotina</taxon>
        <taxon>Agaricomycetes</taxon>
        <taxon>Agaricomycetidae</taxon>
        <taxon>Boletales</taxon>
        <taxon>Sclerodermatineae</taxon>
        <taxon>Sclerodermataceae</taxon>
        <taxon>Scleroderma</taxon>
    </lineage>
</organism>
<proteinExistence type="predicted"/>
<reference evidence="1 2" key="1">
    <citation type="submission" date="2014-04" db="EMBL/GenBank/DDBJ databases">
        <authorList>
            <consortium name="DOE Joint Genome Institute"/>
            <person name="Kuo A."/>
            <person name="Kohler A."/>
            <person name="Nagy L.G."/>
            <person name="Floudas D."/>
            <person name="Copeland A."/>
            <person name="Barry K.W."/>
            <person name="Cichocki N."/>
            <person name="Veneault-Fourrey C."/>
            <person name="LaButti K."/>
            <person name="Lindquist E.A."/>
            <person name="Lipzen A."/>
            <person name="Lundell T."/>
            <person name="Morin E."/>
            <person name="Murat C."/>
            <person name="Sun H."/>
            <person name="Tunlid A."/>
            <person name="Henrissat B."/>
            <person name="Grigoriev I.V."/>
            <person name="Hibbett D.S."/>
            <person name="Martin F."/>
            <person name="Nordberg H.P."/>
            <person name="Cantor M.N."/>
            <person name="Hua S.X."/>
        </authorList>
    </citation>
    <scope>NUCLEOTIDE SEQUENCE [LARGE SCALE GENOMIC DNA]</scope>
    <source>
        <strain evidence="1 2">Foug A</strain>
    </source>
</reference>
<keyword evidence="2" id="KW-1185">Reference proteome</keyword>
<accession>A0A0C3D135</accession>
<reference evidence="2" key="2">
    <citation type="submission" date="2015-01" db="EMBL/GenBank/DDBJ databases">
        <title>Evolutionary Origins and Diversification of the Mycorrhizal Mutualists.</title>
        <authorList>
            <consortium name="DOE Joint Genome Institute"/>
            <consortium name="Mycorrhizal Genomics Consortium"/>
            <person name="Kohler A."/>
            <person name="Kuo A."/>
            <person name="Nagy L.G."/>
            <person name="Floudas D."/>
            <person name="Copeland A."/>
            <person name="Barry K.W."/>
            <person name="Cichocki N."/>
            <person name="Veneault-Fourrey C."/>
            <person name="LaButti K."/>
            <person name="Lindquist E.A."/>
            <person name="Lipzen A."/>
            <person name="Lundell T."/>
            <person name="Morin E."/>
            <person name="Murat C."/>
            <person name="Riley R."/>
            <person name="Ohm R."/>
            <person name="Sun H."/>
            <person name="Tunlid A."/>
            <person name="Henrissat B."/>
            <person name="Grigoriev I.V."/>
            <person name="Hibbett D.S."/>
            <person name="Martin F."/>
        </authorList>
    </citation>
    <scope>NUCLEOTIDE SEQUENCE [LARGE SCALE GENOMIC DNA]</scope>
    <source>
        <strain evidence="2">Foug A</strain>
    </source>
</reference>
<dbReference type="AlphaFoldDB" id="A0A0C3D135"/>
<gene>
    <name evidence="1" type="ORF">SCLCIDRAFT_1022958</name>
</gene>
<dbReference type="InParanoid" id="A0A0C3D135"/>
<evidence type="ECO:0000313" key="2">
    <source>
        <dbReference type="Proteomes" id="UP000053989"/>
    </source>
</evidence>
<sequence length="75" mass="8763">MPLVKLILSNHTLFDTIKSYTFHRIAMCYSCHHCDAKLKNKSSYDRHTKNCVKTATFTDHNEQQITVTHNDDGFF</sequence>
<evidence type="ECO:0000313" key="1">
    <source>
        <dbReference type="EMBL" id="KIM50099.1"/>
    </source>
</evidence>
<dbReference type="HOGENOM" id="CLU_2672571_0_0_1"/>
<name>A0A0C3D135_9AGAM</name>
<dbReference type="EMBL" id="KN822718">
    <property type="protein sequence ID" value="KIM50099.1"/>
    <property type="molecule type" value="Genomic_DNA"/>
</dbReference>